<proteinExistence type="predicted"/>
<feature type="domain" description="Potassium channel" evidence="3">
    <location>
        <begin position="143"/>
        <end position="209"/>
    </location>
</feature>
<dbReference type="Proteomes" id="UP001553161">
    <property type="component" value="Unassembled WGS sequence"/>
</dbReference>
<evidence type="ECO:0000313" key="4">
    <source>
        <dbReference type="EMBL" id="MEV8467688.1"/>
    </source>
</evidence>
<feature type="transmembrane region" description="Helical" evidence="2">
    <location>
        <begin position="44"/>
        <end position="61"/>
    </location>
</feature>
<sequence>MPLLKRYHAAVARRRWSLLLALLVISMLLEPAFGKANWVETLTLCLLALTFIGTIQSANIARPKQVAGNFLVALWFLTSMADRFGLDTGSLLAVETAFLLGGTLWLVFDYLLRERAGNIDSLMGAVFGYVLLALVWSVLYMHIENLRPGAFALRDAPAEHGQLVYFSLVTITTLGYGDILPVDPLARICAGFEAAVGTLYVAVLIGSIVGAFGNSASPRHTSTSRPASDPGASERQDP</sequence>
<dbReference type="GO" id="GO:0034220">
    <property type="term" value="P:monoatomic ion transmembrane transport"/>
    <property type="evidence" value="ECO:0007669"/>
    <property type="project" value="UniProtKB-KW"/>
</dbReference>
<dbReference type="InterPro" id="IPR013099">
    <property type="entry name" value="K_chnl_dom"/>
</dbReference>
<name>A0ABV3L843_9RHOB</name>
<reference evidence="4 5" key="1">
    <citation type="submission" date="2024-07" db="EMBL/GenBank/DDBJ databases">
        <authorList>
            <person name="Kang M."/>
        </authorList>
    </citation>
    <scope>NUCLEOTIDE SEQUENCE [LARGE SCALE GENOMIC DNA]</scope>
    <source>
        <strain evidence="4 5">DFM31</strain>
    </source>
</reference>
<keyword evidence="4" id="KW-0813">Transport</keyword>
<dbReference type="EMBL" id="JBFBVU010000016">
    <property type="protein sequence ID" value="MEV8467688.1"/>
    <property type="molecule type" value="Genomic_DNA"/>
</dbReference>
<feature type="transmembrane region" description="Helical" evidence="2">
    <location>
        <begin position="68"/>
        <end position="86"/>
    </location>
</feature>
<dbReference type="SUPFAM" id="SSF81324">
    <property type="entry name" value="Voltage-gated potassium channels"/>
    <property type="match status" value="1"/>
</dbReference>
<comment type="caution">
    <text evidence="4">The sequence shown here is derived from an EMBL/GenBank/DDBJ whole genome shotgun (WGS) entry which is preliminary data.</text>
</comment>
<dbReference type="Pfam" id="PF07885">
    <property type="entry name" value="Ion_trans_2"/>
    <property type="match status" value="1"/>
</dbReference>
<keyword evidence="2" id="KW-1133">Transmembrane helix</keyword>
<keyword evidence="2" id="KW-0812">Transmembrane</keyword>
<accession>A0ABV3L843</accession>
<keyword evidence="4" id="KW-0407">Ion channel</keyword>
<dbReference type="Gene3D" id="1.10.287.70">
    <property type="match status" value="1"/>
</dbReference>
<evidence type="ECO:0000256" key="1">
    <source>
        <dbReference type="SAM" id="MobiDB-lite"/>
    </source>
</evidence>
<keyword evidence="5" id="KW-1185">Reference proteome</keyword>
<evidence type="ECO:0000313" key="5">
    <source>
        <dbReference type="Proteomes" id="UP001553161"/>
    </source>
</evidence>
<keyword evidence="2" id="KW-0472">Membrane</keyword>
<organism evidence="4 5">
    <name type="scientific">Meridianimarinicoccus marinus</name>
    <dbReference type="NCBI Taxonomy" id="3231483"/>
    <lineage>
        <taxon>Bacteria</taxon>
        <taxon>Pseudomonadati</taxon>
        <taxon>Pseudomonadota</taxon>
        <taxon>Alphaproteobacteria</taxon>
        <taxon>Rhodobacterales</taxon>
        <taxon>Paracoccaceae</taxon>
        <taxon>Meridianimarinicoccus</taxon>
    </lineage>
</organism>
<dbReference type="RefSeq" id="WP_366193565.1">
    <property type="nucleotide sequence ID" value="NZ_JBFBVU010000016.1"/>
</dbReference>
<feature type="transmembrane region" description="Helical" evidence="2">
    <location>
        <begin position="124"/>
        <end position="143"/>
    </location>
</feature>
<feature type="transmembrane region" description="Helical" evidence="2">
    <location>
        <begin position="194"/>
        <end position="213"/>
    </location>
</feature>
<feature type="compositionally biased region" description="Polar residues" evidence="1">
    <location>
        <begin position="217"/>
        <end position="226"/>
    </location>
</feature>
<feature type="region of interest" description="Disordered" evidence="1">
    <location>
        <begin position="217"/>
        <end position="238"/>
    </location>
</feature>
<keyword evidence="4" id="KW-0406">Ion transport</keyword>
<feature type="transmembrane region" description="Helical" evidence="2">
    <location>
        <begin position="92"/>
        <end position="112"/>
    </location>
</feature>
<evidence type="ECO:0000256" key="2">
    <source>
        <dbReference type="SAM" id="Phobius"/>
    </source>
</evidence>
<evidence type="ECO:0000259" key="3">
    <source>
        <dbReference type="Pfam" id="PF07885"/>
    </source>
</evidence>
<feature type="transmembrane region" description="Helical" evidence="2">
    <location>
        <begin position="163"/>
        <end position="182"/>
    </location>
</feature>
<protein>
    <submittedName>
        <fullName evidence="4">Potassium channel family protein</fullName>
    </submittedName>
</protein>
<gene>
    <name evidence="4" type="ORF">AB0T83_12965</name>
</gene>